<dbReference type="AlphaFoldDB" id="A0A5C3Q3F6"/>
<protein>
    <submittedName>
        <fullName evidence="2">Uncharacterized protein</fullName>
    </submittedName>
</protein>
<feature type="compositionally biased region" description="Basic and acidic residues" evidence="1">
    <location>
        <begin position="121"/>
        <end position="141"/>
    </location>
</feature>
<reference evidence="2 3" key="1">
    <citation type="journal article" date="2019" name="Nat. Ecol. Evol.">
        <title>Megaphylogeny resolves global patterns of mushroom evolution.</title>
        <authorList>
            <person name="Varga T."/>
            <person name="Krizsan K."/>
            <person name="Foldi C."/>
            <person name="Dima B."/>
            <person name="Sanchez-Garcia M."/>
            <person name="Sanchez-Ramirez S."/>
            <person name="Szollosi G.J."/>
            <person name="Szarkandi J.G."/>
            <person name="Papp V."/>
            <person name="Albert L."/>
            <person name="Andreopoulos W."/>
            <person name="Angelini C."/>
            <person name="Antonin V."/>
            <person name="Barry K.W."/>
            <person name="Bougher N.L."/>
            <person name="Buchanan P."/>
            <person name="Buyck B."/>
            <person name="Bense V."/>
            <person name="Catcheside P."/>
            <person name="Chovatia M."/>
            <person name="Cooper J."/>
            <person name="Damon W."/>
            <person name="Desjardin D."/>
            <person name="Finy P."/>
            <person name="Geml J."/>
            <person name="Haridas S."/>
            <person name="Hughes K."/>
            <person name="Justo A."/>
            <person name="Karasinski D."/>
            <person name="Kautmanova I."/>
            <person name="Kiss B."/>
            <person name="Kocsube S."/>
            <person name="Kotiranta H."/>
            <person name="LaButti K.M."/>
            <person name="Lechner B.E."/>
            <person name="Liimatainen K."/>
            <person name="Lipzen A."/>
            <person name="Lukacs Z."/>
            <person name="Mihaltcheva S."/>
            <person name="Morgado L.N."/>
            <person name="Niskanen T."/>
            <person name="Noordeloos M.E."/>
            <person name="Ohm R.A."/>
            <person name="Ortiz-Santana B."/>
            <person name="Ovrebo C."/>
            <person name="Racz N."/>
            <person name="Riley R."/>
            <person name="Savchenko A."/>
            <person name="Shiryaev A."/>
            <person name="Soop K."/>
            <person name="Spirin V."/>
            <person name="Szebenyi C."/>
            <person name="Tomsovsky M."/>
            <person name="Tulloss R.E."/>
            <person name="Uehling J."/>
            <person name="Grigoriev I.V."/>
            <person name="Vagvolgyi C."/>
            <person name="Papp T."/>
            <person name="Martin F.M."/>
            <person name="Miettinen O."/>
            <person name="Hibbett D.S."/>
            <person name="Nagy L.G."/>
        </authorList>
    </citation>
    <scope>NUCLEOTIDE SEQUENCE [LARGE SCALE GENOMIC DNA]</scope>
    <source>
        <strain evidence="2 3">HHB13444</strain>
    </source>
</reference>
<feature type="compositionally biased region" description="Polar residues" evidence="1">
    <location>
        <begin position="165"/>
        <end position="183"/>
    </location>
</feature>
<name>A0A5C3Q3F6_9APHY</name>
<keyword evidence="3" id="KW-1185">Reference proteome</keyword>
<organism evidence="2 3">
    <name type="scientific">Polyporus arcularius HHB13444</name>
    <dbReference type="NCBI Taxonomy" id="1314778"/>
    <lineage>
        <taxon>Eukaryota</taxon>
        <taxon>Fungi</taxon>
        <taxon>Dikarya</taxon>
        <taxon>Basidiomycota</taxon>
        <taxon>Agaricomycotina</taxon>
        <taxon>Agaricomycetes</taxon>
        <taxon>Polyporales</taxon>
        <taxon>Polyporaceae</taxon>
        <taxon>Polyporus</taxon>
    </lineage>
</organism>
<feature type="region of interest" description="Disordered" evidence="1">
    <location>
        <begin position="121"/>
        <end position="183"/>
    </location>
</feature>
<dbReference type="Proteomes" id="UP000308197">
    <property type="component" value="Unassembled WGS sequence"/>
</dbReference>
<gene>
    <name evidence="2" type="ORF">K466DRAFT_581435</name>
</gene>
<evidence type="ECO:0000256" key="1">
    <source>
        <dbReference type="SAM" id="MobiDB-lite"/>
    </source>
</evidence>
<dbReference type="InParanoid" id="A0A5C3Q3F6"/>
<accession>A0A5C3Q3F6</accession>
<sequence length="183" mass="19836">MPLLGKSDTFSENPDVREVEKVVAKEARTDQKNLDHAITDLSHADKSHNKSIKAANKAAHALDKAVAKEHKAAKAVNKAVHNHEVAVANEQNAEKVIQIKKQHEARLEQDLEQKKQHLDALRQRKEHNDQVREAKLADIHAGEPAPPEARSSYNAGDRASIADSVGTSGTANTSSTDVGGTQA</sequence>
<evidence type="ECO:0000313" key="2">
    <source>
        <dbReference type="EMBL" id="TFK92983.1"/>
    </source>
</evidence>
<evidence type="ECO:0000313" key="3">
    <source>
        <dbReference type="Proteomes" id="UP000308197"/>
    </source>
</evidence>
<dbReference type="EMBL" id="ML210989">
    <property type="protein sequence ID" value="TFK92983.1"/>
    <property type="molecule type" value="Genomic_DNA"/>
</dbReference>
<proteinExistence type="predicted"/>